<dbReference type="EMBL" id="CP110226">
    <property type="protein sequence ID" value="UZD23812.1"/>
    <property type="molecule type" value="Genomic_DNA"/>
</dbReference>
<evidence type="ECO:0000313" key="2">
    <source>
        <dbReference type="EMBL" id="UZD23812.1"/>
    </source>
</evidence>
<keyword evidence="3" id="KW-1185">Reference proteome</keyword>
<dbReference type="Pfam" id="PF13349">
    <property type="entry name" value="DUF4097"/>
    <property type="match status" value="2"/>
</dbReference>
<dbReference type="Proteomes" id="UP001163156">
    <property type="component" value="Chromosome"/>
</dbReference>
<organism evidence="2 3">
    <name type="scientific">Algoriphagus halophytocola</name>
    <dbReference type="NCBI Taxonomy" id="2991499"/>
    <lineage>
        <taxon>Bacteria</taxon>
        <taxon>Pseudomonadati</taxon>
        <taxon>Bacteroidota</taxon>
        <taxon>Cytophagia</taxon>
        <taxon>Cytophagales</taxon>
        <taxon>Cyclobacteriaceae</taxon>
        <taxon>Algoriphagus</taxon>
    </lineage>
</organism>
<feature type="domain" description="DUF4097" evidence="1">
    <location>
        <begin position="215"/>
        <end position="312"/>
    </location>
</feature>
<evidence type="ECO:0000313" key="3">
    <source>
        <dbReference type="Proteomes" id="UP001163156"/>
    </source>
</evidence>
<accession>A0ABY6MN40</accession>
<reference evidence="2" key="1">
    <citation type="submission" date="2022-10" db="EMBL/GenBank/DDBJ databases">
        <title>Algoriphagus sp. a novel bacteria isolate from halophytes salicornia europaea.</title>
        <authorList>
            <person name="Peng Y."/>
            <person name="Jiang L."/>
            <person name="Lee J."/>
        </authorList>
    </citation>
    <scope>NUCLEOTIDE SEQUENCE</scope>
    <source>
        <strain evidence="2">TR-M5</strain>
    </source>
</reference>
<dbReference type="RefSeq" id="WP_264810467.1">
    <property type="nucleotide sequence ID" value="NZ_CP110226.1"/>
</dbReference>
<sequence length="314" mass="33580">MKYLKFDRSQSLLLTLVLGMGLLSSCDLNMELVQSIDQEFEGINSIEIESGFLDVNYQGQEGASAVDLTAALESSRPGRFTIEYRVEEDKLVIFLERHGSGTGNHRGYVNLTGPMGMNMDIEVGSGNIRVQEVESPEFNFEGGSGNLTLAGIHADEILLKISSGKIEADDLTGNVALEISSGNARVTDLDGNINAVGSSGNFTFDRVTGVVNSALNSGNGKLDRVQEIGKLKISSGNYTVSDSYLGPNTILEGNSGNFRIQTDSDLADFNFDLRSSSGNLKVGESRASKVLKIDNGSPYTVSGVVSSGNIEIRN</sequence>
<proteinExistence type="predicted"/>
<evidence type="ECO:0000259" key="1">
    <source>
        <dbReference type="Pfam" id="PF13349"/>
    </source>
</evidence>
<gene>
    <name evidence="2" type="ORF">OM944_04800</name>
</gene>
<feature type="domain" description="DUF4097" evidence="1">
    <location>
        <begin position="45"/>
        <end position="204"/>
    </location>
</feature>
<dbReference type="PROSITE" id="PS51257">
    <property type="entry name" value="PROKAR_LIPOPROTEIN"/>
    <property type="match status" value="1"/>
</dbReference>
<dbReference type="InterPro" id="IPR025164">
    <property type="entry name" value="Toastrack_DUF4097"/>
</dbReference>
<protein>
    <submittedName>
        <fullName evidence="2">DUF4097 domain-containing protein</fullName>
    </submittedName>
</protein>
<name>A0ABY6MN40_9BACT</name>